<comment type="caution">
    <text evidence="2">The sequence shown here is derived from an EMBL/GenBank/DDBJ whole genome shotgun (WGS) entry which is preliminary data.</text>
</comment>
<gene>
    <name evidence="2" type="ORF">DPMN_051139</name>
</gene>
<organism evidence="2 3">
    <name type="scientific">Dreissena polymorpha</name>
    <name type="common">Zebra mussel</name>
    <name type="synonym">Mytilus polymorpha</name>
    <dbReference type="NCBI Taxonomy" id="45954"/>
    <lineage>
        <taxon>Eukaryota</taxon>
        <taxon>Metazoa</taxon>
        <taxon>Spiralia</taxon>
        <taxon>Lophotrochozoa</taxon>
        <taxon>Mollusca</taxon>
        <taxon>Bivalvia</taxon>
        <taxon>Autobranchia</taxon>
        <taxon>Heteroconchia</taxon>
        <taxon>Euheterodonta</taxon>
        <taxon>Imparidentia</taxon>
        <taxon>Neoheterodontei</taxon>
        <taxon>Myida</taxon>
        <taxon>Dreissenoidea</taxon>
        <taxon>Dreissenidae</taxon>
        <taxon>Dreissena</taxon>
    </lineage>
</organism>
<dbReference type="AlphaFoldDB" id="A0A9D4HNQ7"/>
<reference evidence="2" key="1">
    <citation type="journal article" date="2019" name="bioRxiv">
        <title>The Genome of the Zebra Mussel, Dreissena polymorpha: A Resource for Invasive Species Research.</title>
        <authorList>
            <person name="McCartney M.A."/>
            <person name="Auch B."/>
            <person name="Kono T."/>
            <person name="Mallez S."/>
            <person name="Zhang Y."/>
            <person name="Obille A."/>
            <person name="Becker A."/>
            <person name="Abrahante J.E."/>
            <person name="Garbe J."/>
            <person name="Badalamenti J.P."/>
            <person name="Herman A."/>
            <person name="Mangelson H."/>
            <person name="Liachko I."/>
            <person name="Sullivan S."/>
            <person name="Sone E.D."/>
            <person name="Koren S."/>
            <person name="Silverstein K.A.T."/>
            <person name="Beckman K.B."/>
            <person name="Gohl D.M."/>
        </authorList>
    </citation>
    <scope>NUCLEOTIDE SEQUENCE</scope>
    <source>
        <strain evidence="2">Duluth1</strain>
        <tissue evidence="2">Whole animal</tissue>
    </source>
</reference>
<accession>A0A9D4HNQ7</accession>
<proteinExistence type="predicted"/>
<dbReference type="EMBL" id="JAIWYP010000012">
    <property type="protein sequence ID" value="KAH3725305.1"/>
    <property type="molecule type" value="Genomic_DNA"/>
</dbReference>
<feature type="region of interest" description="Disordered" evidence="1">
    <location>
        <begin position="1"/>
        <end position="28"/>
    </location>
</feature>
<name>A0A9D4HNQ7_DREPO</name>
<keyword evidence="3" id="KW-1185">Reference proteome</keyword>
<reference evidence="2" key="2">
    <citation type="submission" date="2020-11" db="EMBL/GenBank/DDBJ databases">
        <authorList>
            <person name="McCartney M.A."/>
            <person name="Auch B."/>
            <person name="Kono T."/>
            <person name="Mallez S."/>
            <person name="Becker A."/>
            <person name="Gohl D.M."/>
            <person name="Silverstein K.A.T."/>
            <person name="Koren S."/>
            <person name="Bechman K.B."/>
            <person name="Herman A."/>
            <person name="Abrahante J.E."/>
            <person name="Garbe J."/>
        </authorList>
    </citation>
    <scope>NUCLEOTIDE SEQUENCE</scope>
    <source>
        <strain evidence="2">Duluth1</strain>
        <tissue evidence="2">Whole animal</tissue>
    </source>
</reference>
<sequence>MTPLARSSPSLTATRSQGYTAATTDKTTDSQNLNDFVSIAMNTAGINTRPPYAVTQLRIPQSPLEDDIYL</sequence>
<evidence type="ECO:0000313" key="3">
    <source>
        <dbReference type="Proteomes" id="UP000828390"/>
    </source>
</evidence>
<evidence type="ECO:0000256" key="1">
    <source>
        <dbReference type="SAM" id="MobiDB-lite"/>
    </source>
</evidence>
<protein>
    <submittedName>
        <fullName evidence="2">Uncharacterized protein</fullName>
    </submittedName>
</protein>
<evidence type="ECO:0000313" key="2">
    <source>
        <dbReference type="EMBL" id="KAH3725305.1"/>
    </source>
</evidence>
<dbReference type="Proteomes" id="UP000828390">
    <property type="component" value="Unassembled WGS sequence"/>
</dbReference>